<proteinExistence type="predicted"/>
<dbReference type="Pfam" id="PF02515">
    <property type="entry name" value="CoA_transf_3"/>
    <property type="match status" value="1"/>
</dbReference>
<dbReference type="PANTHER" id="PTHR48207:SF3">
    <property type="entry name" value="SUCCINATE--HYDROXYMETHYLGLUTARATE COA-TRANSFERASE"/>
    <property type="match status" value="1"/>
</dbReference>
<sequence length="397" mass="42187">MNKPLAGIRVLDLTNVLAGPFCCHQLAHLGAEVIKVEAIGRGDLARQLGADPLLNEKNMGVSFLAQNAGKKSVTLNLKSDKGRALFERLVETADVLVENFRPGVMKRLGVDYEALKVIKPTLIYCAISGFGQDGPWVGRPAYDQIIQGASGIMSITGDADSAPLRVGYPVADTVGGMTAAFAVSAALNASPRGSFIDVSMLESVLATMGWAVSNYLVAGVEPTPNGNENMTSAPSGAFEAKGGLLNIAANKDEQWIMLANHLGLPELIDRPEYATREARKKNRLALKVELETALLLRPARDWAKELNALGVPAGAVLTVPEVLQMPQIADRGFCKDYKNVPGVGRDVTLVTTGIKLDGSAPSVDAPPPQLGQDNDSIWLDIGVSRDELAQLKSEAVI</sequence>
<keyword evidence="1 2" id="KW-0808">Transferase</keyword>
<keyword evidence="3" id="KW-1185">Reference proteome</keyword>
<evidence type="ECO:0000313" key="2">
    <source>
        <dbReference type="EMBL" id="KPB01446.1"/>
    </source>
</evidence>
<dbReference type="Gene3D" id="3.40.50.10540">
    <property type="entry name" value="Crotonobetainyl-coa:carnitine coa-transferase, domain 1"/>
    <property type="match status" value="1"/>
</dbReference>
<name>A0A0M9GN92_9HYPH</name>
<comment type="caution">
    <text evidence="2">The sequence shown here is derived from an EMBL/GenBank/DDBJ whole genome shotgun (WGS) entry which is preliminary data.</text>
</comment>
<dbReference type="SUPFAM" id="SSF89796">
    <property type="entry name" value="CoA-transferase family III (CaiB/BaiF)"/>
    <property type="match status" value="1"/>
</dbReference>
<evidence type="ECO:0000313" key="3">
    <source>
        <dbReference type="Proteomes" id="UP000038011"/>
    </source>
</evidence>
<gene>
    <name evidence="2" type="ORF">SU32_07570</name>
</gene>
<dbReference type="InterPro" id="IPR003673">
    <property type="entry name" value="CoA-Trfase_fam_III"/>
</dbReference>
<dbReference type="AlphaFoldDB" id="A0A0M9GN92"/>
<accession>A0A0M9GN92</accession>
<dbReference type="GO" id="GO:0008410">
    <property type="term" value="F:CoA-transferase activity"/>
    <property type="evidence" value="ECO:0007669"/>
    <property type="project" value="TreeGrafter"/>
</dbReference>
<dbReference type="EMBL" id="JXMU01000010">
    <property type="protein sequence ID" value="KPB01446.1"/>
    <property type="molecule type" value="Genomic_DNA"/>
</dbReference>
<dbReference type="STRING" id="1514904.SU32_07570"/>
<dbReference type="Gene3D" id="3.30.1540.10">
    <property type="entry name" value="formyl-coa transferase, domain 3"/>
    <property type="match status" value="1"/>
</dbReference>
<dbReference type="PANTHER" id="PTHR48207">
    <property type="entry name" value="SUCCINATE--HYDROXYMETHYLGLUTARATE COA-TRANSFERASE"/>
    <property type="match status" value="1"/>
</dbReference>
<evidence type="ECO:0000256" key="1">
    <source>
        <dbReference type="ARBA" id="ARBA00022679"/>
    </source>
</evidence>
<dbReference type="InterPro" id="IPR023606">
    <property type="entry name" value="CoA-Trfase_III_dom_1_sf"/>
</dbReference>
<dbReference type="InterPro" id="IPR044855">
    <property type="entry name" value="CoA-Trfase_III_dom3_sf"/>
</dbReference>
<protein>
    <submittedName>
        <fullName evidence="2">CoA-transferase</fullName>
    </submittedName>
</protein>
<reference evidence="2 3" key="1">
    <citation type="submission" date="2015-01" db="EMBL/GenBank/DDBJ databases">
        <title>Ahrensia donghaiensis sp. nov., a novel dimethylsulphoniopropionate-cleavage bacterium isolated from seawater and emended descriptions of the genus Ahrensia and Ahrensia kielensis.</title>
        <authorList>
            <person name="Liu J."/>
        </authorList>
    </citation>
    <scope>NUCLEOTIDE SEQUENCE [LARGE SCALE GENOMIC DNA]</scope>
    <source>
        <strain evidence="2 3">LZD062</strain>
    </source>
</reference>
<dbReference type="Proteomes" id="UP000038011">
    <property type="component" value="Unassembled WGS sequence"/>
</dbReference>
<dbReference type="PATRIC" id="fig|1514904.3.peg.334"/>
<dbReference type="OrthoDB" id="7208981at2"/>
<dbReference type="RefSeq" id="WP_053998752.1">
    <property type="nucleotide sequence ID" value="NZ_JXMU01000010.1"/>
</dbReference>
<organism evidence="2 3">
    <name type="scientific">Ahrensia marina</name>
    <dbReference type="NCBI Taxonomy" id="1514904"/>
    <lineage>
        <taxon>Bacteria</taxon>
        <taxon>Pseudomonadati</taxon>
        <taxon>Pseudomonadota</taxon>
        <taxon>Alphaproteobacteria</taxon>
        <taxon>Hyphomicrobiales</taxon>
        <taxon>Ahrensiaceae</taxon>
        <taxon>Ahrensia</taxon>
    </lineage>
</organism>
<dbReference type="InterPro" id="IPR050483">
    <property type="entry name" value="CoA-transferase_III_domain"/>
</dbReference>